<dbReference type="InterPro" id="IPR027843">
    <property type="entry name" value="DUF4440"/>
</dbReference>
<feature type="region of interest" description="Disordered" evidence="1">
    <location>
        <begin position="1"/>
        <end position="20"/>
    </location>
</feature>
<comment type="caution">
    <text evidence="3">The sequence shown here is derived from an EMBL/GenBank/DDBJ whole genome shotgun (WGS) entry which is preliminary data.</text>
</comment>
<evidence type="ECO:0000256" key="1">
    <source>
        <dbReference type="SAM" id="MobiDB-lite"/>
    </source>
</evidence>
<dbReference type="SUPFAM" id="SSF54427">
    <property type="entry name" value="NTF2-like"/>
    <property type="match status" value="1"/>
</dbReference>
<dbReference type="Pfam" id="PF14534">
    <property type="entry name" value="DUF4440"/>
    <property type="match status" value="1"/>
</dbReference>
<dbReference type="RefSeq" id="WP_269605935.1">
    <property type="nucleotide sequence ID" value="NZ_JAPWIJ010000006.1"/>
</dbReference>
<dbReference type="Proteomes" id="UP001081071">
    <property type="component" value="Unassembled WGS sequence"/>
</dbReference>
<organism evidence="3 4">
    <name type="scientific">Rhodococcus ruber</name>
    <dbReference type="NCBI Taxonomy" id="1830"/>
    <lineage>
        <taxon>Bacteria</taxon>
        <taxon>Bacillati</taxon>
        <taxon>Actinomycetota</taxon>
        <taxon>Actinomycetes</taxon>
        <taxon>Mycobacteriales</taxon>
        <taxon>Nocardiaceae</taxon>
        <taxon>Rhodococcus</taxon>
    </lineage>
</organism>
<accession>A0ABT4MGD4</accession>
<name>A0ABT4MGD4_9NOCA</name>
<protein>
    <submittedName>
        <fullName evidence="3">Nuclear transport factor 2 family protein</fullName>
    </submittedName>
</protein>
<evidence type="ECO:0000313" key="3">
    <source>
        <dbReference type="EMBL" id="MCZ4520050.1"/>
    </source>
</evidence>
<sequence length="144" mass="15914">MSHILRKSRPPTPAGARCDTDPMHDFGVQFFIDLESRVWDALANGDADADLELLSADFVGVYPTGFANRADHANQLADGPSIASYSISEAKLIEVSGNAAMLCYRADYLRPHRSVGEAMFVSSLWFQRDGRWQNEFSQDTPANS</sequence>
<dbReference type="InterPro" id="IPR032710">
    <property type="entry name" value="NTF2-like_dom_sf"/>
</dbReference>
<keyword evidence="4" id="KW-1185">Reference proteome</keyword>
<gene>
    <name evidence="3" type="ORF">O4220_16180</name>
</gene>
<dbReference type="EMBL" id="JAPWIJ010000006">
    <property type="protein sequence ID" value="MCZ4520050.1"/>
    <property type="molecule type" value="Genomic_DNA"/>
</dbReference>
<feature type="domain" description="DUF4440" evidence="2">
    <location>
        <begin position="33"/>
        <end position="133"/>
    </location>
</feature>
<reference evidence="3" key="1">
    <citation type="submission" date="2022-12" db="EMBL/GenBank/DDBJ databases">
        <authorList>
            <person name="Krivoruchko A.V."/>
            <person name="Elkin A."/>
        </authorList>
    </citation>
    <scope>NUCLEOTIDE SEQUENCE</scope>
    <source>
        <strain evidence="3">IEGM 1391</strain>
    </source>
</reference>
<evidence type="ECO:0000259" key="2">
    <source>
        <dbReference type="Pfam" id="PF14534"/>
    </source>
</evidence>
<evidence type="ECO:0000313" key="4">
    <source>
        <dbReference type="Proteomes" id="UP001081071"/>
    </source>
</evidence>
<proteinExistence type="predicted"/>
<dbReference type="Gene3D" id="3.10.450.50">
    <property type="match status" value="1"/>
</dbReference>